<dbReference type="HOGENOM" id="CLU_2266442_0_0_1"/>
<evidence type="ECO:0000313" key="1">
    <source>
        <dbReference type="EMBL" id="EDV34667.2"/>
    </source>
</evidence>
<sequence length="139" mass="16086">MGSNMELTVAAGPSLHRVEGKLNHMSEEFQMTYAKWSDRFRNYHATYMQNCADFEHYQQKRVKMSETLSDIVATLKDLCTDLDELGTPQEEPQEGDVKTKTTFLEKYSEKRLKAKLEKETGDIKPEDVRKSEKSRCVIS</sequence>
<dbReference type="OrthoDB" id="10503955at2759"/>
<dbReference type="AlphaFoldDB" id="B3MSB2"/>
<gene>
    <name evidence="1" type="primary">Dana\GF20829</name>
    <name evidence="1" type="synonym">dana_GLEANR_4078</name>
    <name evidence="1" type="ORF">GF20829</name>
</gene>
<protein>
    <submittedName>
        <fullName evidence="1">Uncharacterized protein</fullName>
    </submittedName>
</protein>
<dbReference type="GeneID" id="6503521"/>
<organism evidence="1 2">
    <name type="scientific">Drosophila ananassae</name>
    <name type="common">Fruit fly</name>
    <dbReference type="NCBI Taxonomy" id="7217"/>
    <lineage>
        <taxon>Eukaryota</taxon>
        <taxon>Metazoa</taxon>
        <taxon>Ecdysozoa</taxon>
        <taxon>Arthropoda</taxon>
        <taxon>Hexapoda</taxon>
        <taxon>Insecta</taxon>
        <taxon>Pterygota</taxon>
        <taxon>Neoptera</taxon>
        <taxon>Endopterygota</taxon>
        <taxon>Diptera</taxon>
        <taxon>Brachycera</taxon>
        <taxon>Muscomorpha</taxon>
        <taxon>Ephydroidea</taxon>
        <taxon>Drosophilidae</taxon>
        <taxon>Drosophila</taxon>
        <taxon>Sophophora</taxon>
    </lineage>
</organism>
<dbReference type="EMBL" id="CH902622">
    <property type="protein sequence ID" value="EDV34667.2"/>
    <property type="molecule type" value="Genomic_DNA"/>
</dbReference>
<accession>B3MSB2</accession>
<reference evidence="1 2" key="1">
    <citation type="journal article" date="2007" name="Nature">
        <title>Evolution of genes and genomes on the Drosophila phylogeny.</title>
        <authorList>
            <consortium name="Drosophila 12 Genomes Consortium"/>
            <person name="Clark A.G."/>
            <person name="Eisen M.B."/>
            <person name="Smith D.R."/>
            <person name="Bergman C.M."/>
            <person name="Oliver B."/>
            <person name="Markow T.A."/>
            <person name="Kaufman T.C."/>
            <person name="Kellis M."/>
            <person name="Gelbart W."/>
            <person name="Iyer V.N."/>
            <person name="Pollard D.A."/>
            <person name="Sackton T.B."/>
            <person name="Larracuente A.M."/>
            <person name="Singh N.D."/>
            <person name="Abad J.P."/>
            <person name="Abt D.N."/>
            <person name="Adryan B."/>
            <person name="Aguade M."/>
            <person name="Akashi H."/>
            <person name="Anderson W.W."/>
            <person name="Aquadro C.F."/>
            <person name="Ardell D.H."/>
            <person name="Arguello R."/>
            <person name="Artieri C.G."/>
            <person name="Barbash D.A."/>
            <person name="Barker D."/>
            <person name="Barsanti P."/>
            <person name="Batterham P."/>
            <person name="Batzoglou S."/>
            <person name="Begun D."/>
            <person name="Bhutkar A."/>
            <person name="Blanco E."/>
            <person name="Bosak S.A."/>
            <person name="Bradley R.K."/>
            <person name="Brand A.D."/>
            <person name="Brent M.R."/>
            <person name="Brooks A.N."/>
            <person name="Brown R.H."/>
            <person name="Butlin R.K."/>
            <person name="Caggese C."/>
            <person name="Calvi B.R."/>
            <person name="Bernardo de Carvalho A."/>
            <person name="Caspi A."/>
            <person name="Castrezana S."/>
            <person name="Celniker S.E."/>
            <person name="Chang J.L."/>
            <person name="Chapple C."/>
            <person name="Chatterji S."/>
            <person name="Chinwalla A."/>
            <person name="Civetta A."/>
            <person name="Clifton S.W."/>
            <person name="Comeron J.M."/>
            <person name="Costello J.C."/>
            <person name="Coyne J.A."/>
            <person name="Daub J."/>
            <person name="David R.G."/>
            <person name="Delcher A.L."/>
            <person name="Delehaunty K."/>
            <person name="Do C.B."/>
            <person name="Ebling H."/>
            <person name="Edwards K."/>
            <person name="Eickbush T."/>
            <person name="Evans J.D."/>
            <person name="Filipski A."/>
            <person name="Findeiss S."/>
            <person name="Freyhult E."/>
            <person name="Fulton L."/>
            <person name="Fulton R."/>
            <person name="Garcia A.C."/>
            <person name="Gardiner A."/>
            <person name="Garfield D.A."/>
            <person name="Garvin B.E."/>
            <person name="Gibson G."/>
            <person name="Gilbert D."/>
            <person name="Gnerre S."/>
            <person name="Godfrey J."/>
            <person name="Good R."/>
            <person name="Gotea V."/>
            <person name="Gravely B."/>
            <person name="Greenberg A.J."/>
            <person name="Griffiths-Jones S."/>
            <person name="Gross S."/>
            <person name="Guigo R."/>
            <person name="Gustafson E.A."/>
            <person name="Haerty W."/>
            <person name="Hahn M.W."/>
            <person name="Halligan D.L."/>
            <person name="Halpern A.L."/>
            <person name="Halter G.M."/>
            <person name="Han M.V."/>
            <person name="Heger A."/>
            <person name="Hillier L."/>
            <person name="Hinrichs A.S."/>
            <person name="Holmes I."/>
            <person name="Hoskins R.A."/>
            <person name="Hubisz M.J."/>
            <person name="Hultmark D."/>
            <person name="Huntley M.A."/>
            <person name="Jaffe D.B."/>
            <person name="Jagadeeshan S."/>
            <person name="Jeck W.R."/>
            <person name="Johnson J."/>
            <person name="Jones C.D."/>
            <person name="Jordan W.C."/>
            <person name="Karpen G.H."/>
            <person name="Kataoka E."/>
            <person name="Keightley P.D."/>
            <person name="Kheradpour P."/>
            <person name="Kirkness E.F."/>
            <person name="Koerich L.B."/>
            <person name="Kristiansen K."/>
            <person name="Kudrna D."/>
            <person name="Kulathinal R.J."/>
            <person name="Kumar S."/>
            <person name="Kwok R."/>
            <person name="Lander E."/>
            <person name="Langley C.H."/>
            <person name="Lapoint R."/>
            <person name="Lazzaro B.P."/>
            <person name="Lee S.J."/>
            <person name="Levesque L."/>
            <person name="Li R."/>
            <person name="Lin C.F."/>
            <person name="Lin M.F."/>
            <person name="Lindblad-Toh K."/>
            <person name="Llopart A."/>
            <person name="Long M."/>
            <person name="Low L."/>
            <person name="Lozovsky E."/>
            <person name="Lu J."/>
            <person name="Luo M."/>
            <person name="Machado C.A."/>
            <person name="Makalowski W."/>
            <person name="Marzo M."/>
            <person name="Matsuda M."/>
            <person name="Matzkin L."/>
            <person name="McAllister B."/>
            <person name="McBride C.S."/>
            <person name="McKernan B."/>
            <person name="McKernan K."/>
            <person name="Mendez-Lago M."/>
            <person name="Minx P."/>
            <person name="Mollenhauer M.U."/>
            <person name="Montooth K."/>
            <person name="Mount S.M."/>
            <person name="Mu X."/>
            <person name="Myers E."/>
            <person name="Negre B."/>
            <person name="Newfeld S."/>
            <person name="Nielsen R."/>
            <person name="Noor M.A."/>
            <person name="O'Grady P."/>
            <person name="Pachter L."/>
            <person name="Papaceit M."/>
            <person name="Parisi M.J."/>
            <person name="Parisi M."/>
            <person name="Parts L."/>
            <person name="Pedersen J.S."/>
            <person name="Pesole G."/>
            <person name="Phillippy A.M."/>
            <person name="Ponting C.P."/>
            <person name="Pop M."/>
            <person name="Porcelli D."/>
            <person name="Powell J.R."/>
            <person name="Prohaska S."/>
            <person name="Pruitt K."/>
            <person name="Puig M."/>
            <person name="Quesneville H."/>
            <person name="Ram K.R."/>
            <person name="Rand D."/>
            <person name="Rasmussen M.D."/>
            <person name="Reed L.K."/>
            <person name="Reenan R."/>
            <person name="Reily A."/>
            <person name="Remington K.A."/>
            <person name="Rieger T.T."/>
            <person name="Ritchie M.G."/>
            <person name="Robin C."/>
            <person name="Rogers Y.H."/>
            <person name="Rohde C."/>
            <person name="Rozas J."/>
            <person name="Rubenfield M.J."/>
            <person name="Ruiz A."/>
            <person name="Russo S."/>
            <person name="Salzberg S.L."/>
            <person name="Sanchez-Gracia A."/>
            <person name="Saranga D.J."/>
            <person name="Sato H."/>
            <person name="Schaeffer S.W."/>
            <person name="Schatz M.C."/>
            <person name="Schlenke T."/>
            <person name="Schwartz R."/>
            <person name="Segarra C."/>
            <person name="Singh R.S."/>
            <person name="Sirot L."/>
            <person name="Sirota M."/>
            <person name="Sisneros N.B."/>
            <person name="Smith C.D."/>
            <person name="Smith T.F."/>
            <person name="Spieth J."/>
            <person name="Stage D.E."/>
            <person name="Stark A."/>
            <person name="Stephan W."/>
            <person name="Strausberg R.L."/>
            <person name="Strempel S."/>
            <person name="Sturgill D."/>
            <person name="Sutton G."/>
            <person name="Sutton G.G."/>
            <person name="Tao W."/>
            <person name="Teichmann S."/>
            <person name="Tobari Y.N."/>
            <person name="Tomimura Y."/>
            <person name="Tsolas J.M."/>
            <person name="Valente V.L."/>
            <person name="Venter E."/>
            <person name="Venter J.C."/>
            <person name="Vicario S."/>
            <person name="Vieira F.G."/>
            <person name="Vilella A.J."/>
            <person name="Villasante A."/>
            <person name="Walenz B."/>
            <person name="Wang J."/>
            <person name="Wasserman M."/>
            <person name="Watts T."/>
            <person name="Wilson D."/>
            <person name="Wilson R.K."/>
            <person name="Wing R.A."/>
            <person name="Wolfner M.F."/>
            <person name="Wong A."/>
            <person name="Wong G.K."/>
            <person name="Wu C.I."/>
            <person name="Wu G."/>
            <person name="Yamamoto D."/>
            <person name="Yang H.P."/>
            <person name="Yang S.P."/>
            <person name="Yorke J.A."/>
            <person name="Yoshida K."/>
            <person name="Zdobnov E."/>
            <person name="Zhang P."/>
            <person name="Zhang Y."/>
            <person name="Zimin A.V."/>
            <person name="Baldwin J."/>
            <person name="Abdouelleil A."/>
            <person name="Abdulkadir J."/>
            <person name="Abebe A."/>
            <person name="Abera B."/>
            <person name="Abreu J."/>
            <person name="Acer S.C."/>
            <person name="Aftuck L."/>
            <person name="Alexander A."/>
            <person name="An P."/>
            <person name="Anderson E."/>
            <person name="Anderson S."/>
            <person name="Arachi H."/>
            <person name="Azer M."/>
            <person name="Bachantsang P."/>
            <person name="Barry A."/>
            <person name="Bayul T."/>
            <person name="Berlin A."/>
            <person name="Bessette D."/>
            <person name="Bloom T."/>
            <person name="Blye J."/>
            <person name="Boguslavskiy L."/>
            <person name="Bonnet C."/>
            <person name="Boukhgalter B."/>
            <person name="Bourzgui I."/>
            <person name="Brown A."/>
            <person name="Cahill P."/>
            <person name="Channer S."/>
            <person name="Cheshatsang Y."/>
            <person name="Chuda L."/>
            <person name="Citroen M."/>
            <person name="Collymore A."/>
            <person name="Cooke P."/>
            <person name="Costello M."/>
            <person name="D'Aco K."/>
            <person name="Daza R."/>
            <person name="De Haan G."/>
            <person name="DeGray S."/>
            <person name="DeMaso C."/>
            <person name="Dhargay N."/>
            <person name="Dooley K."/>
            <person name="Dooley E."/>
            <person name="Doricent M."/>
            <person name="Dorje P."/>
            <person name="Dorjee K."/>
            <person name="Dupes A."/>
            <person name="Elong R."/>
            <person name="Falk J."/>
            <person name="Farina A."/>
            <person name="Faro S."/>
            <person name="Ferguson D."/>
            <person name="Fisher S."/>
            <person name="Foley C.D."/>
            <person name="Franke A."/>
            <person name="Friedrich D."/>
            <person name="Gadbois L."/>
            <person name="Gearin G."/>
            <person name="Gearin C.R."/>
            <person name="Giannoukos G."/>
            <person name="Goode T."/>
            <person name="Graham J."/>
            <person name="Grandbois E."/>
            <person name="Grewal S."/>
            <person name="Gyaltsen K."/>
            <person name="Hafez N."/>
            <person name="Hagos B."/>
            <person name="Hall J."/>
            <person name="Henson C."/>
            <person name="Hollinger A."/>
            <person name="Honan T."/>
            <person name="Huard M.D."/>
            <person name="Hughes L."/>
            <person name="Hurhula B."/>
            <person name="Husby M.E."/>
            <person name="Kamat A."/>
            <person name="Kanga B."/>
            <person name="Kashin S."/>
            <person name="Khazanovich D."/>
            <person name="Kisner P."/>
            <person name="Lance K."/>
            <person name="Lara M."/>
            <person name="Lee W."/>
            <person name="Lennon N."/>
            <person name="Letendre F."/>
            <person name="LeVine R."/>
            <person name="Lipovsky A."/>
            <person name="Liu X."/>
            <person name="Liu J."/>
            <person name="Liu S."/>
            <person name="Lokyitsang T."/>
            <person name="Lokyitsang Y."/>
            <person name="Lubonja R."/>
            <person name="Lui A."/>
            <person name="MacDonald P."/>
            <person name="Magnisalis V."/>
            <person name="Maru K."/>
            <person name="Matthews C."/>
            <person name="McCusker W."/>
            <person name="McDonough S."/>
            <person name="Mehta T."/>
            <person name="Meldrim J."/>
            <person name="Meneus L."/>
            <person name="Mihai O."/>
            <person name="Mihalev A."/>
            <person name="Mihova T."/>
            <person name="Mittelman R."/>
            <person name="Mlenga V."/>
            <person name="Montmayeur A."/>
            <person name="Mulrain L."/>
            <person name="Navidi A."/>
            <person name="Naylor J."/>
            <person name="Negash T."/>
            <person name="Nguyen T."/>
            <person name="Nguyen N."/>
            <person name="Nicol R."/>
            <person name="Norbu C."/>
            <person name="Norbu N."/>
            <person name="Novod N."/>
            <person name="O'Neill B."/>
            <person name="Osman S."/>
            <person name="Markiewicz E."/>
            <person name="Oyono O.L."/>
            <person name="Patti C."/>
            <person name="Phunkhang P."/>
            <person name="Pierre F."/>
            <person name="Priest M."/>
            <person name="Raghuraman S."/>
            <person name="Rege F."/>
            <person name="Reyes R."/>
            <person name="Rise C."/>
            <person name="Rogov P."/>
            <person name="Ross K."/>
            <person name="Ryan E."/>
            <person name="Settipalli S."/>
            <person name="Shea T."/>
            <person name="Sherpa N."/>
            <person name="Shi L."/>
            <person name="Shih D."/>
            <person name="Sparrow T."/>
            <person name="Spaulding J."/>
            <person name="Stalker J."/>
            <person name="Stange-Thomann N."/>
            <person name="Stavropoulos S."/>
            <person name="Stone C."/>
            <person name="Strader C."/>
            <person name="Tesfaye S."/>
            <person name="Thomson T."/>
            <person name="Thoulutsang Y."/>
            <person name="Thoulutsang D."/>
            <person name="Topham K."/>
            <person name="Topping I."/>
            <person name="Tsamla T."/>
            <person name="Vassiliev H."/>
            <person name="Vo A."/>
            <person name="Wangchuk T."/>
            <person name="Wangdi T."/>
            <person name="Weiand M."/>
            <person name="Wilkinson J."/>
            <person name="Wilson A."/>
            <person name="Yadav S."/>
            <person name="Young G."/>
            <person name="Yu Q."/>
            <person name="Zembek L."/>
            <person name="Zhong D."/>
            <person name="Zimmer A."/>
            <person name="Zwirko Z."/>
            <person name="Jaffe D.B."/>
            <person name="Alvarez P."/>
            <person name="Brockman W."/>
            <person name="Butler J."/>
            <person name="Chin C."/>
            <person name="Gnerre S."/>
            <person name="Grabherr M."/>
            <person name="Kleber M."/>
            <person name="Mauceli E."/>
            <person name="MacCallum I."/>
        </authorList>
    </citation>
    <scope>NUCLEOTIDE SEQUENCE [LARGE SCALE GENOMIC DNA]</scope>
    <source>
        <strain evidence="2">Tucson 14024-0371.13</strain>
    </source>
</reference>
<evidence type="ECO:0000313" key="2">
    <source>
        <dbReference type="Proteomes" id="UP000007801"/>
    </source>
</evidence>
<name>B3MSB2_DROAN</name>
<dbReference type="Proteomes" id="UP000007801">
    <property type="component" value="Unassembled WGS sequence"/>
</dbReference>
<dbReference type="InParanoid" id="B3MSB2"/>
<proteinExistence type="predicted"/>
<dbReference type="KEGG" id="dan:6503521"/>
<keyword evidence="2" id="KW-1185">Reference proteome</keyword>